<dbReference type="GO" id="GO:0016616">
    <property type="term" value="F:oxidoreductase activity, acting on the CH-OH group of donors, NAD or NADP as acceptor"/>
    <property type="evidence" value="ECO:0007669"/>
    <property type="project" value="TreeGrafter"/>
</dbReference>
<dbReference type="PANTHER" id="PTHR42760:SF121">
    <property type="entry name" value="3-OXOACYL-(ACYL-CARRIER-PROTEIN) REDUCTASE"/>
    <property type="match status" value="1"/>
</dbReference>
<reference evidence="4" key="2">
    <citation type="submission" date="2015-01" db="EMBL/GenBank/DDBJ databases">
        <title>Evolutionary Origins and Diversification of the Mycorrhizal Mutualists.</title>
        <authorList>
            <consortium name="DOE Joint Genome Institute"/>
            <consortium name="Mycorrhizal Genomics Consortium"/>
            <person name="Kohler A."/>
            <person name="Kuo A."/>
            <person name="Nagy L.G."/>
            <person name="Floudas D."/>
            <person name="Copeland A."/>
            <person name="Barry K.W."/>
            <person name="Cichocki N."/>
            <person name="Veneault-Fourrey C."/>
            <person name="LaButti K."/>
            <person name="Lindquist E.A."/>
            <person name="Lipzen A."/>
            <person name="Lundell T."/>
            <person name="Morin E."/>
            <person name="Murat C."/>
            <person name="Riley R."/>
            <person name="Ohm R."/>
            <person name="Sun H."/>
            <person name="Tunlid A."/>
            <person name="Henrissat B."/>
            <person name="Grigoriev I.V."/>
            <person name="Hibbett D.S."/>
            <person name="Martin F."/>
        </authorList>
    </citation>
    <scope>NUCLEOTIDE SEQUENCE [LARGE SCALE GENOMIC DNA]</scope>
    <source>
        <strain evidence="4">h7</strain>
    </source>
</reference>
<evidence type="ECO:0000256" key="2">
    <source>
        <dbReference type="ARBA" id="ARBA00022857"/>
    </source>
</evidence>
<evidence type="ECO:0000313" key="4">
    <source>
        <dbReference type="Proteomes" id="UP000053424"/>
    </source>
</evidence>
<protein>
    <submittedName>
        <fullName evidence="3">Uncharacterized protein</fullName>
    </submittedName>
</protein>
<organism evidence="3 4">
    <name type="scientific">Hebeloma cylindrosporum</name>
    <dbReference type="NCBI Taxonomy" id="76867"/>
    <lineage>
        <taxon>Eukaryota</taxon>
        <taxon>Fungi</taxon>
        <taxon>Dikarya</taxon>
        <taxon>Basidiomycota</taxon>
        <taxon>Agaricomycotina</taxon>
        <taxon>Agaricomycetes</taxon>
        <taxon>Agaricomycetidae</taxon>
        <taxon>Agaricales</taxon>
        <taxon>Agaricineae</taxon>
        <taxon>Hymenogastraceae</taxon>
        <taxon>Hebeloma</taxon>
    </lineage>
</organism>
<dbReference type="Proteomes" id="UP000053424">
    <property type="component" value="Unassembled WGS sequence"/>
</dbReference>
<accession>A0A0C3C5H5</accession>
<dbReference type="STRING" id="686832.A0A0C3C5H5"/>
<proteinExistence type="inferred from homology"/>
<dbReference type="InterPro" id="IPR002347">
    <property type="entry name" value="SDR_fam"/>
</dbReference>
<name>A0A0C3C5H5_HEBCY</name>
<dbReference type="Pfam" id="PF13561">
    <property type="entry name" value="adh_short_C2"/>
    <property type="match status" value="1"/>
</dbReference>
<sequence length="257" mass="27084">MSIRVLGHRVAVITGASSGIGRGIALRLANDGYDVAINDLPYTAEGLKKVAAEVKNTGRKVLILPGDVSVEKDVRALIEDTVVGLGSVDVMVANAGICVTRNLLETTVQDWDNIFAVNARGVFLCYKYAAEQMIKQGRGGRIIGASSMAGKKGLPNFSAYSATKFAVRGLTQSVAQEVATHGITVNAYAPGPIETKMLDSFRASILTNPTAETRFTPAVGFYGTPSDVAALVSYFASVESRFVTGQTISVDGGLVFD</sequence>
<dbReference type="InterPro" id="IPR036291">
    <property type="entry name" value="NAD(P)-bd_dom_sf"/>
</dbReference>
<dbReference type="FunFam" id="3.40.50.720:FF:000084">
    <property type="entry name" value="Short-chain dehydrogenase reductase"/>
    <property type="match status" value="1"/>
</dbReference>
<gene>
    <name evidence="3" type="ORF">M413DRAFT_29242</name>
</gene>
<dbReference type="GO" id="GO:0006633">
    <property type="term" value="P:fatty acid biosynthetic process"/>
    <property type="evidence" value="ECO:0007669"/>
    <property type="project" value="TreeGrafter"/>
</dbReference>
<evidence type="ECO:0000256" key="1">
    <source>
        <dbReference type="ARBA" id="ARBA00006484"/>
    </source>
</evidence>
<evidence type="ECO:0000313" key="3">
    <source>
        <dbReference type="EMBL" id="KIM39514.1"/>
    </source>
</evidence>
<reference evidence="3 4" key="1">
    <citation type="submission" date="2014-04" db="EMBL/GenBank/DDBJ databases">
        <authorList>
            <consortium name="DOE Joint Genome Institute"/>
            <person name="Kuo A."/>
            <person name="Gay G."/>
            <person name="Dore J."/>
            <person name="Kohler A."/>
            <person name="Nagy L.G."/>
            <person name="Floudas D."/>
            <person name="Copeland A."/>
            <person name="Barry K.W."/>
            <person name="Cichocki N."/>
            <person name="Veneault-Fourrey C."/>
            <person name="LaButti K."/>
            <person name="Lindquist E.A."/>
            <person name="Lipzen A."/>
            <person name="Lundell T."/>
            <person name="Morin E."/>
            <person name="Murat C."/>
            <person name="Sun H."/>
            <person name="Tunlid A."/>
            <person name="Henrissat B."/>
            <person name="Grigoriev I.V."/>
            <person name="Hibbett D.S."/>
            <person name="Martin F."/>
            <person name="Nordberg H.P."/>
            <person name="Cantor M.N."/>
            <person name="Hua S.X."/>
        </authorList>
    </citation>
    <scope>NUCLEOTIDE SEQUENCE [LARGE SCALE GENOMIC DNA]</scope>
    <source>
        <strain evidence="4">h7</strain>
    </source>
</reference>
<keyword evidence="2" id="KW-0521">NADP</keyword>
<dbReference type="AlphaFoldDB" id="A0A0C3C5H5"/>
<dbReference type="Gene3D" id="3.40.50.720">
    <property type="entry name" value="NAD(P)-binding Rossmann-like Domain"/>
    <property type="match status" value="1"/>
</dbReference>
<dbReference type="OrthoDB" id="498125at2759"/>
<comment type="similarity">
    <text evidence="1">Belongs to the short-chain dehydrogenases/reductases (SDR) family.</text>
</comment>
<dbReference type="EMBL" id="KN831785">
    <property type="protein sequence ID" value="KIM39514.1"/>
    <property type="molecule type" value="Genomic_DNA"/>
</dbReference>
<dbReference type="SUPFAM" id="SSF51735">
    <property type="entry name" value="NAD(P)-binding Rossmann-fold domains"/>
    <property type="match status" value="1"/>
</dbReference>
<dbReference type="HOGENOM" id="CLU_010194_1_0_1"/>
<dbReference type="PANTHER" id="PTHR42760">
    <property type="entry name" value="SHORT-CHAIN DEHYDROGENASES/REDUCTASES FAMILY MEMBER"/>
    <property type="match status" value="1"/>
</dbReference>
<dbReference type="PRINTS" id="PR00080">
    <property type="entry name" value="SDRFAMILY"/>
</dbReference>
<dbReference type="GO" id="GO:0048038">
    <property type="term" value="F:quinone binding"/>
    <property type="evidence" value="ECO:0007669"/>
    <property type="project" value="TreeGrafter"/>
</dbReference>
<dbReference type="PROSITE" id="PS00061">
    <property type="entry name" value="ADH_SHORT"/>
    <property type="match status" value="1"/>
</dbReference>
<keyword evidence="4" id="KW-1185">Reference proteome</keyword>
<dbReference type="InterPro" id="IPR020904">
    <property type="entry name" value="Sc_DH/Rdtase_CS"/>
</dbReference>
<dbReference type="PRINTS" id="PR00081">
    <property type="entry name" value="GDHRDH"/>
</dbReference>